<comment type="catalytic activity">
    <reaction evidence="10">
        <text>a 1,2-diacyl-sn-glycero-3-phospho-L-serine(in) = a 1,2-diacyl-sn-glycero-3-phospho-L-serine(out)</text>
        <dbReference type="Rhea" id="RHEA:38663"/>
        <dbReference type="ChEBI" id="CHEBI:57262"/>
    </reaction>
</comment>
<dbReference type="OrthoDB" id="18982at2759"/>
<evidence type="ECO:0000313" key="14">
    <source>
        <dbReference type="Proteomes" id="UP001152798"/>
    </source>
</evidence>
<feature type="compositionally biased region" description="Basic residues" evidence="12">
    <location>
        <begin position="1640"/>
        <end position="1655"/>
    </location>
</feature>
<dbReference type="GO" id="GO:0000422">
    <property type="term" value="P:autophagy of mitochondrion"/>
    <property type="evidence" value="ECO:0007669"/>
    <property type="project" value="TreeGrafter"/>
</dbReference>
<evidence type="ECO:0000256" key="3">
    <source>
        <dbReference type="ARBA" id="ARBA00009714"/>
    </source>
</evidence>
<dbReference type="EMBL" id="OV725077">
    <property type="protein sequence ID" value="CAH1390573.1"/>
    <property type="molecule type" value="Genomic_DNA"/>
</dbReference>
<dbReference type="PANTHER" id="PTHR13190:SF1">
    <property type="entry name" value="AUTOPHAGY-RELATED 2, ISOFORM A"/>
    <property type="match status" value="1"/>
</dbReference>
<evidence type="ECO:0000256" key="6">
    <source>
        <dbReference type="ARBA" id="ARBA00022824"/>
    </source>
</evidence>
<proteinExistence type="inferred from homology"/>
<comment type="catalytic activity">
    <reaction evidence="11">
        <text>a 1,2-diacyl-sn-glycero-3-phosphoethanolamine(in) = a 1,2-diacyl-sn-glycero-3-phosphoethanolamine(out)</text>
        <dbReference type="Rhea" id="RHEA:38895"/>
        <dbReference type="ChEBI" id="CHEBI:64612"/>
    </reaction>
</comment>
<dbReference type="Pfam" id="PF13329">
    <property type="entry name" value="ATG2_CAD"/>
    <property type="match status" value="3"/>
</dbReference>
<gene>
    <name evidence="13" type="ORF">NEZAVI_LOCUS1760</name>
</gene>
<comment type="similarity">
    <text evidence="3">Belongs to the ATG2 family.</text>
</comment>
<dbReference type="InterPro" id="IPR026849">
    <property type="entry name" value="ATG2"/>
</dbReference>
<evidence type="ECO:0000256" key="7">
    <source>
        <dbReference type="ARBA" id="ARBA00023006"/>
    </source>
</evidence>
<evidence type="ECO:0000256" key="2">
    <source>
        <dbReference type="ARBA" id="ARBA00004623"/>
    </source>
</evidence>
<organism evidence="13 14">
    <name type="scientific">Nezara viridula</name>
    <name type="common">Southern green stink bug</name>
    <name type="synonym">Cimex viridulus</name>
    <dbReference type="NCBI Taxonomy" id="85310"/>
    <lineage>
        <taxon>Eukaryota</taxon>
        <taxon>Metazoa</taxon>
        <taxon>Ecdysozoa</taxon>
        <taxon>Arthropoda</taxon>
        <taxon>Hexapoda</taxon>
        <taxon>Insecta</taxon>
        <taxon>Pterygota</taxon>
        <taxon>Neoptera</taxon>
        <taxon>Paraneoptera</taxon>
        <taxon>Hemiptera</taxon>
        <taxon>Heteroptera</taxon>
        <taxon>Panheteroptera</taxon>
        <taxon>Pentatomomorpha</taxon>
        <taxon>Pentatomoidea</taxon>
        <taxon>Pentatomidae</taxon>
        <taxon>Pentatominae</taxon>
        <taxon>Nezara</taxon>
    </lineage>
</organism>
<keyword evidence="7" id="KW-0072">Autophagy</keyword>
<evidence type="ECO:0000256" key="5">
    <source>
        <dbReference type="ARBA" id="ARBA00022448"/>
    </source>
</evidence>
<protein>
    <recommendedName>
        <fullName evidence="4">Autophagy-related protein 2</fullName>
    </recommendedName>
</protein>
<dbReference type="PANTHER" id="PTHR13190">
    <property type="entry name" value="AUTOPHAGY-RELATED 2, ISOFORM A"/>
    <property type="match status" value="1"/>
</dbReference>
<evidence type="ECO:0000256" key="10">
    <source>
        <dbReference type="ARBA" id="ARBA00024479"/>
    </source>
</evidence>
<dbReference type="Proteomes" id="UP001152798">
    <property type="component" value="Chromosome 1"/>
</dbReference>
<dbReference type="GO" id="GO:0043495">
    <property type="term" value="F:protein-membrane adaptor activity"/>
    <property type="evidence" value="ECO:0007669"/>
    <property type="project" value="TreeGrafter"/>
</dbReference>
<keyword evidence="14" id="KW-1185">Reference proteome</keyword>
<accession>A0A9P0E5M5</accession>
<keyword evidence="5" id="KW-0813">Transport</keyword>
<evidence type="ECO:0000256" key="12">
    <source>
        <dbReference type="SAM" id="MobiDB-lite"/>
    </source>
</evidence>
<evidence type="ECO:0000256" key="1">
    <source>
        <dbReference type="ARBA" id="ARBA00004406"/>
    </source>
</evidence>
<evidence type="ECO:0000256" key="8">
    <source>
        <dbReference type="ARBA" id="ARBA00023055"/>
    </source>
</evidence>
<dbReference type="GO" id="GO:0061908">
    <property type="term" value="C:phagophore"/>
    <property type="evidence" value="ECO:0007669"/>
    <property type="project" value="TreeGrafter"/>
</dbReference>
<dbReference type="GO" id="GO:0061709">
    <property type="term" value="P:reticulophagy"/>
    <property type="evidence" value="ECO:0007669"/>
    <property type="project" value="TreeGrafter"/>
</dbReference>
<comment type="subcellular location">
    <subcellularLocation>
        <location evidence="1">Endoplasmic reticulum membrane</location>
        <topology evidence="1">Peripheral membrane protein</topology>
    </subcellularLocation>
    <subcellularLocation>
        <location evidence="2">Preautophagosomal structure membrane</location>
        <topology evidence="2">Peripheral membrane protein</topology>
    </subcellularLocation>
</comment>
<evidence type="ECO:0000256" key="4">
    <source>
        <dbReference type="ARBA" id="ARBA00018070"/>
    </source>
</evidence>
<evidence type="ECO:0000313" key="13">
    <source>
        <dbReference type="EMBL" id="CAH1390573.1"/>
    </source>
</evidence>
<evidence type="ECO:0000256" key="9">
    <source>
        <dbReference type="ARBA" id="ARBA00023136"/>
    </source>
</evidence>
<reference evidence="13" key="1">
    <citation type="submission" date="2022-01" db="EMBL/GenBank/DDBJ databases">
        <authorList>
            <person name="King R."/>
        </authorList>
    </citation>
    <scope>NUCLEOTIDE SEQUENCE</scope>
</reference>
<sequence>MSWYHQWSDGLKKRACRYLLQRYLGQFLEEKLSLDQLEVNVFNGTGSVSNVSLDVQALNDLGEKKNLPIEFVDGFLAEISVSIPWATLLTDSIFIEVSGLQITIQPRQRVDNGESMLESVWSSMASSMQLAAECFQQDSTLQDETVLENENTMEGVEIFAQTIESVLTRVKIKFIDTTLRLEHLPKGGKNGIAVEIRIKIIEYCDETSDEGNDSEDKKMPMFSIKKFHCDGICFYTDEFPVESRTFSRSVLLEESDMSRSCNKEKIEPVPILICKLSGVQEIRLKSKKLENITPGPKFDLDFSFGSLSLFLSPRQLHLLIEIVHSLSIPHIQDTSNVKYKKSGDKMLTSEDYKKIEQDLNDKLNLQGACNINKTVLGKGWVSNSMEESYEEFFPFGARCSQSASLYSNNTDMSWETSASTVYNSKADLHSYASSNLGMYHDKLEKGKSSDYELCGEITAFHLRLSSIAVVILHEDILTFGVDTYTLTPSSVSTLNNLSIQFFDQIGKGGIFGGSNKDFEFSKASFLNACNLDHIRIMGAAIIVEGKEGGSLYNRFCNTRISVANFELLECLIEPNSGKPEYVELLKFMKNSQECPIEAHYPISNQPDLKVYIVQNKKTRPSHISTKTEVTFSLQQCLCEIDLSLYDRLSSLLNGQPLCHTDFISKGFPKNTPFYEAFENTTIIDHHISLKIQCPFFVLKFRFPIPDLRPDIDKGRHPWWKRSIRKDVLYINLVDPIFQTEINYLGAFVDYNLQCSRITLLFQEGDSNVPVPFLYSAPKDANESVQHHFYEFPRLSIKLSSPKAIDEMEDNGEKDDANGLTCSFMETPIKEPSPFTSKRFVKSNPSDNASEGEEIITPSNKEDLNKFINDSLENSSIQIDVILPYIHVDFSSKHLYEVLYNRFSSDISLWQSSALKVTPINLSSDSDNIFPSGFIGKSFSLCKSGLQLGDFDDEFVHSGYHPTSLDQKPIYKFNQQSHLAFKIQINSGYLNICPNLKDSSGNIVPDKHGQLQFTLDKANIFSVNNYKGTLQKNYVCFQVENMRMMHQPVVENTHKNSDSYLKDIIYKSKEGMLHNKVDVSQTNTKPDMFTAAISSSIDSRRVKTICVACGINGATLRHYVSQSEHSWLTQLLDFFDVVDYPVKGYDSPQALTELHFNLEDSAVDYRPKYLKTQCVIYFGNFSIISSMSAKIKSSRLRFIAEETNLFISEKCSKHIDINLRNDYISVIDLGLFDLSLQLNDQPDLPKVDLRASSDILNIRTCVDSACSLAQLIKYYASNGDMNVIQQEEENQSTDPYLEKTSESDDTDPSSPSRGEVQGMMEDAMKEITSDIESVKVSDQEVNDEVEVFYFPDEGKKFEGKECVFDWAAGDIDSESEFCFVDHESAADYPNPNSPPIVRILTNDPIVIIDNYFTVSPGKIDHLLAPKHYPSPVYIYTLSDINVVWHMFGGNDFSCTTVAKKNISFDLTDNNKSSIEINTETDPFGVGYKKTCSAKYCKNGKNARNKRNKKWYVVGGQNRKHDVLMQLNFSKLRFQHEIYPEKTTQASRQVLLIHNFEICDKLKSSEINKFLYQYSSETKPLQSNANMIMVKAVHLRPDTRRDVQETCLKISMLPLRLNIDQDSIEFLIDFLYKLSVMNTKQNPKKGLSHHPSGKKYNPKCQLHDNYKDQQSNRTQTDEEMTSENISKSHSSPLYIKKFVFSPEVPIRIDYVGKRVDMSHGPMAGIIMGLGQLNCLQIKLKRLSYKHGLLGLDRLIKYACDEWIHDITKTQIPSLIGGVGPMHALFQLFAGIKDLFWLPIEQYQKDGRIFRGIQRGANSFTTSTVIAALELTARIVQAIQSIAEAAFDMVSPGPSVRRIHGTKSKKPHRYSHPADIREGVTNAYALVKEGLEETAETLVRVASAEAEQKGAVGAVGGVLRQLPPSMVAPIIIASAATSNLIGGVRNQLAPDSRREASFKWKNNET</sequence>
<feature type="region of interest" description="Disordered" evidence="12">
    <location>
        <begin position="1287"/>
        <end position="1315"/>
    </location>
</feature>
<evidence type="ECO:0000256" key="11">
    <source>
        <dbReference type="ARBA" id="ARBA00024615"/>
    </source>
</evidence>
<dbReference type="GO" id="GO:0034045">
    <property type="term" value="C:phagophore assembly site membrane"/>
    <property type="evidence" value="ECO:0007669"/>
    <property type="project" value="UniProtKB-SubCell"/>
</dbReference>
<dbReference type="GO" id="GO:0005789">
    <property type="term" value="C:endoplasmic reticulum membrane"/>
    <property type="evidence" value="ECO:0007669"/>
    <property type="project" value="UniProtKB-SubCell"/>
</dbReference>
<dbReference type="GO" id="GO:0032266">
    <property type="term" value="F:phosphatidylinositol-3-phosphate binding"/>
    <property type="evidence" value="ECO:0007669"/>
    <property type="project" value="TreeGrafter"/>
</dbReference>
<dbReference type="GO" id="GO:0061723">
    <property type="term" value="P:glycophagy"/>
    <property type="evidence" value="ECO:0007669"/>
    <property type="project" value="TreeGrafter"/>
</dbReference>
<feature type="region of interest" description="Disordered" evidence="12">
    <location>
        <begin position="1640"/>
        <end position="1683"/>
    </location>
</feature>
<dbReference type="GO" id="GO:0006869">
    <property type="term" value="P:lipid transport"/>
    <property type="evidence" value="ECO:0007669"/>
    <property type="project" value="UniProtKB-KW"/>
</dbReference>
<keyword evidence="8" id="KW-0445">Lipid transport</keyword>
<dbReference type="GO" id="GO:0034727">
    <property type="term" value="P:piecemeal microautophagy of the nucleus"/>
    <property type="evidence" value="ECO:0007669"/>
    <property type="project" value="TreeGrafter"/>
</dbReference>
<name>A0A9P0E5M5_NEZVI</name>
<keyword evidence="9" id="KW-0472">Membrane</keyword>
<dbReference type="GO" id="GO:0000045">
    <property type="term" value="P:autophagosome assembly"/>
    <property type="evidence" value="ECO:0007669"/>
    <property type="project" value="TreeGrafter"/>
</dbReference>
<keyword evidence="6" id="KW-0256">Endoplasmic reticulum</keyword>